<reference evidence="1 2" key="1">
    <citation type="submission" date="2017-08" db="EMBL/GenBank/DDBJ databases">
        <title>Infants hospitalized years apart are colonized by the same room-sourced microbial strains.</title>
        <authorList>
            <person name="Brooks B."/>
            <person name="Olm M.R."/>
            <person name="Firek B.A."/>
            <person name="Baker R."/>
            <person name="Thomas B.C."/>
            <person name="Morowitz M.J."/>
            <person name="Banfield J.F."/>
        </authorList>
    </citation>
    <scope>NUCLEOTIDE SEQUENCE [LARGE SCALE GENOMIC DNA]</scope>
    <source>
        <strain evidence="1">S2_018_000_R2_104</strain>
    </source>
</reference>
<dbReference type="EMBL" id="QFNK01000002">
    <property type="protein sequence ID" value="PZO89042.1"/>
    <property type="molecule type" value="Genomic_DNA"/>
</dbReference>
<protein>
    <recommendedName>
        <fullName evidence="3">Transcriptional regulator, AbiEi antitoxin, Type IV TA system</fullName>
    </recommendedName>
</protein>
<proteinExistence type="predicted"/>
<dbReference type="InterPro" id="IPR045738">
    <property type="entry name" value="DUF6088"/>
</dbReference>
<dbReference type="Proteomes" id="UP000249557">
    <property type="component" value="Unassembled WGS sequence"/>
</dbReference>
<dbReference type="Pfam" id="PF19570">
    <property type="entry name" value="DUF6088"/>
    <property type="match status" value="1"/>
</dbReference>
<accession>A0A2W5A757</accession>
<comment type="caution">
    <text evidence="1">The sequence shown here is derived from an EMBL/GenBank/DDBJ whole genome shotgun (WGS) entry which is preliminary data.</text>
</comment>
<name>A0A2W5A757_9BACT</name>
<dbReference type="AlphaFoldDB" id="A0A2W5A757"/>
<evidence type="ECO:0008006" key="3">
    <source>
        <dbReference type="Google" id="ProtNLM"/>
    </source>
</evidence>
<sequence>MGTIATTIIKRIRAKQRGWVFTPKDFLDVGTRAAVDQTLSRLVQKGLIRRLDRGVYDYPKQHPMLGTLSPGADDLAQALASKTGDSVFPSGATAANLLGLSTQVPARPAYMTNGPSRTKKVAGRTITLKHARVPILDRISRKANFTLQALSYLGKNNIDNQTILQCARRLDDHDLKGLAAAASQVPGWMADVILRIQKTKHGQIRH</sequence>
<evidence type="ECO:0000313" key="1">
    <source>
        <dbReference type="EMBL" id="PZO89042.1"/>
    </source>
</evidence>
<organism evidence="1 2">
    <name type="scientific">Micavibrio aeruginosavorus</name>
    <dbReference type="NCBI Taxonomy" id="349221"/>
    <lineage>
        <taxon>Bacteria</taxon>
        <taxon>Pseudomonadati</taxon>
        <taxon>Bdellovibrionota</taxon>
        <taxon>Bdellovibrionia</taxon>
        <taxon>Bdellovibrionales</taxon>
        <taxon>Pseudobdellovibrionaceae</taxon>
        <taxon>Micavibrio</taxon>
    </lineage>
</organism>
<gene>
    <name evidence="1" type="ORF">DI626_00390</name>
</gene>
<evidence type="ECO:0000313" key="2">
    <source>
        <dbReference type="Proteomes" id="UP000249557"/>
    </source>
</evidence>